<feature type="compositionally biased region" description="Polar residues" evidence="4">
    <location>
        <begin position="743"/>
        <end position="781"/>
    </location>
</feature>
<keyword evidence="1 3" id="KW-0193">Cuticle</keyword>
<feature type="compositionally biased region" description="Polar residues" evidence="4">
    <location>
        <begin position="580"/>
        <end position="601"/>
    </location>
</feature>
<feature type="compositionally biased region" description="Low complexity" evidence="4">
    <location>
        <begin position="602"/>
        <end position="617"/>
    </location>
</feature>
<feature type="compositionally biased region" description="Polar residues" evidence="4">
    <location>
        <begin position="626"/>
        <end position="643"/>
    </location>
</feature>
<gene>
    <name evidence="5" type="ORF">BINO364_LOCUS9924</name>
</gene>
<feature type="region of interest" description="Disordered" evidence="4">
    <location>
        <begin position="179"/>
        <end position="221"/>
    </location>
</feature>
<feature type="compositionally biased region" description="Low complexity" evidence="4">
    <location>
        <begin position="58"/>
        <end position="84"/>
    </location>
</feature>
<keyword evidence="2" id="KW-0732">Signal</keyword>
<dbReference type="PROSITE" id="PS51155">
    <property type="entry name" value="CHIT_BIND_RR_2"/>
    <property type="match status" value="1"/>
</dbReference>
<feature type="compositionally biased region" description="Polar residues" evidence="4">
    <location>
        <begin position="329"/>
        <end position="373"/>
    </location>
</feature>
<dbReference type="AlphaFoldDB" id="A0A8J9VPF8"/>
<feature type="compositionally biased region" description="Polar residues" evidence="4">
    <location>
        <begin position="676"/>
        <end position="714"/>
    </location>
</feature>
<evidence type="ECO:0000313" key="5">
    <source>
        <dbReference type="EMBL" id="CAH0724180.1"/>
    </source>
</evidence>
<dbReference type="InterPro" id="IPR000618">
    <property type="entry name" value="Insect_cuticle"/>
</dbReference>
<evidence type="ECO:0000313" key="6">
    <source>
        <dbReference type="Proteomes" id="UP000838878"/>
    </source>
</evidence>
<feature type="compositionally biased region" description="Low complexity" evidence="4">
    <location>
        <begin position="561"/>
        <end position="579"/>
    </location>
</feature>
<feature type="region of interest" description="Disordered" evidence="4">
    <location>
        <begin position="309"/>
        <end position="837"/>
    </location>
</feature>
<dbReference type="PROSITE" id="PS00233">
    <property type="entry name" value="CHIT_BIND_RR_1"/>
    <property type="match status" value="1"/>
</dbReference>
<proteinExistence type="predicted"/>
<feature type="compositionally biased region" description="Low complexity" evidence="4">
    <location>
        <begin position="429"/>
        <end position="454"/>
    </location>
</feature>
<accession>A0A8J9VPF8</accession>
<dbReference type="Proteomes" id="UP000838878">
    <property type="component" value="Chromosome 4"/>
</dbReference>
<protein>
    <submittedName>
        <fullName evidence="5">Uncharacterized protein</fullName>
    </submittedName>
</protein>
<dbReference type="Pfam" id="PF00379">
    <property type="entry name" value="Chitin_bind_4"/>
    <property type="match status" value="1"/>
</dbReference>
<dbReference type="EMBL" id="OV170224">
    <property type="protein sequence ID" value="CAH0724180.1"/>
    <property type="molecule type" value="Genomic_DNA"/>
</dbReference>
<dbReference type="PRINTS" id="PR00947">
    <property type="entry name" value="CUTICLE"/>
</dbReference>
<feature type="region of interest" description="Disordered" evidence="4">
    <location>
        <begin position="36"/>
        <end position="167"/>
    </location>
</feature>
<evidence type="ECO:0000256" key="1">
    <source>
        <dbReference type="ARBA" id="ARBA00022460"/>
    </source>
</evidence>
<reference evidence="5" key="1">
    <citation type="submission" date="2021-12" db="EMBL/GenBank/DDBJ databases">
        <authorList>
            <person name="Martin H S."/>
        </authorList>
    </citation>
    <scope>NUCLEOTIDE SEQUENCE</scope>
</reference>
<feature type="compositionally biased region" description="Low complexity" evidence="4">
    <location>
        <begin position="782"/>
        <end position="798"/>
    </location>
</feature>
<feature type="compositionally biased region" description="Polar residues" evidence="4">
    <location>
        <begin position="380"/>
        <end position="428"/>
    </location>
</feature>
<organism evidence="5 6">
    <name type="scientific">Brenthis ino</name>
    <name type="common">lesser marbled fritillary</name>
    <dbReference type="NCBI Taxonomy" id="405034"/>
    <lineage>
        <taxon>Eukaryota</taxon>
        <taxon>Metazoa</taxon>
        <taxon>Ecdysozoa</taxon>
        <taxon>Arthropoda</taxon>
        <taxon>Hexapoda</taxon>
        <taxon>Insecta</taxon>
        <taxon>Pterygota</taxon>
        <taxon>Neoptera</taxon>
        <taxon>Endopterygota</taxon>
        <taxon>Lepidoptera</taxon>
        <taxon>Glossata</taxon>
        <taxon>Ditrysia</taxon>
        <taxon>Papilionoidea</taxon>
        <taxon>Nymphalidae</taxon>
        <taxon>Heliconiinae</taxon>
        <taxon>Argynnini</taxon>
        <taxon>Brenthis</taxon>
    </lineage>
</organism>
<feature type="compositionally biased region" description="Polar residues" evidence="4">
    <location>
        <begin position="185"/>
        <end position="205"/>
    </location>
</feature>
<feature type="compositionally biased region" description="Low complexity" evidence="4">
    <location>
        <begin position="808"/>
        <end position="822"/>
    </location>
</feature>
<feature type="compositionally biased region" description="Low complexity" evidence="4">
    <location>
        <begin position="94"/>
        <end position="127"/>
    </location>
</feature>
<feature type="non-terminal residue" evidence="5">
    <location>
        <position position="837"/>
    </location>
</feature>
<name>A0A8J9VPF8_9NEOP</name>
<evidence type="ECO:0000256" key="3">
    <source>
        <dbReference type="PROSITE-ProRule" id="PRU00497"/>
    </source>
</evidence>
<evidence type="ECO:0000256" key="4">
    <source>
        <dbReference type="SAM" id="MobiDB-lite"/>
    </source>
</evidence>
<feature type="compositionally biased region" description="Polar residues" evidence="4">
    <location>
        <begin position="519"/>
        <end position="560"/>
    </location>
</feature>
<dbReference type="InterPro" id="IPR031311">
    <property type="entry name" value="CHIT_BIND_RR_consensus"/>
</dbReference>
<sequence length="837" mass="85132">MAKRYPEEHPSKGRLIILSVVAYGYADKLDRTYLPPPSAGTAGGSPGSLIAPGAPTTFGQGFPSSSGSLSGSSNFGASGFNQGSTNGPVKSGPGFESSGFAQASGASSFGSNIGQSTSSSGQQPGFTGLSGTQSFAQGGSEGIQNKPGLGQQSSFGPSGSANFQGNGFGSIKGSIAPSFGPVSGASGSNGFESSQVGFSSGQANAYSAPRPDRPQAAADRNAEILKYINENDGESYNYSYETSNGISAEETGVATNGVKAQGGFAYTGDDGNRYSLTYTADENGFQPQGEHLPTPHPIPEEILKSIEKNAKAAAAGTQEGAYRPEEYESGNSAQQYNAGVSPYSRPQGQNVNSLQGQGVNQPQSNQYPTSQDISGKGQLSGPSGSYSQTQSNQANNQFSSGTNGIKGQNGQFQQGFASNSQGVAQGSSGQNFAQNVQGAQNNGYQYNQPQNGFGSSAGQRPSAQNGPQINAQNPTSYTSSSAQVSGTNDQGILGSSLNRPNVGTSYQGNQIQIGLGNGSPQPSFGSNQPSIGSNQPSIGSNQPSFGSNQPSIRSNQPSYGSNQPSLGSSQSLSGAASISKQGQQPTFGSKQLSFGSAETSKPGQQPSFGSSQSSFGPAGIPKEGEQSSFGSNQPSFGSAGNSKQGQQTAFGSSQSSFGSNQPSFASSQSSESQQQTFGSAGSSNQGYQYGLNANQPAFNSGNEFRQGSQFGNNKQSSSGIGSGQGLPFSPEAQGGSLNAARPQYQQNGKQSSFGSNTPSQGSQFGPNGQFGLSATGTSPSRGSQPNQQPQYNQPGQQSTFAPSGPQSNGGLSSGVSGSEFGGPRQPPSFSPQEGYKY</sequence>
<feature type="compositionally biased region" description="Polar residues" evidence="4">
    <location>
        <begin position="150"/>
        <end position="165"/>
    </location>
</feature>
<dbReference type="OrthoDB" id="7492154at2759"/>
<keyword evidence="6" id="KW-1185">Reference proteome</keyword>
<dbReference type="GO" id="GO:0042302">
    <property type="term" value="F:structural constituent of cuticle"/>
    <property type="evidence" value="ECO:0007669"/>
    <property type="project" value="UniProtKB-UniRule"/>
</dbReference>
<feature type="compositionally biased region" description="Polar residues" evidence="4">
    <location>
        <begin position="456"/>
        <end position="506"/>
    </location>
</feature>
<feature type="compositionally biased region" description="Low complexity" evidence="4">
    <location>
        <begin position="644"/>
        <end position="675"/>
    </location>
</feature>
<evidence type="ECO:0000256" key="2">
    <source>
        <dbReference type="ARBA" id="ARBA00022729"/>
    </source>
</evidence>